<evidence type="ECO:0000313" key="2">
    <source>
        <dbReference type="Proteomes" id="UP000029981"/>
    </source>
</evidence>
<reference evidence="1 2" key="4">
    <citation type="journal article" date="2011" name="BMC Genomics">
        <title>RNA-Seq improves annotation of protein-coding genes in the cucumber genome.</title>
        <authorList>
            <person name="Li Z."/>
            <person name="Zhang Z."/>
            <person name="Yan P."/>
            <person name="Huang S."/>
            <person name="Fei Z."/>
            <person name="Lin K."/>
        </authorList>
    </citation>
    <scope>NUCLEOTIDE SEQUENCE [LARGE SCALE GENOMIC DNA]</scope>
    <source>
        <strain evidence="2">cv. 9930</strain>
    </source>
</reference>
<organism evidence="1 2">
    <name type="scientific">Cucumis sativus</name>
    <name type="common">Cucumber</name>
    <dbReference type="NCBI Taxonomy" id="3659"/>
    <lineage>
        <taxon>Eukaryota</taxon>
        <taxon>Viridiplantae</taxon>
        <taxon>Streptophyta</taxon>
        <taxon>Embryophyta</taxon>
        <taxon>Tracheophyta</taxon>
        <taxon>Spermatophyta</taxon>
        <taxon>Magnoliopsida</taxon>
        <taxon>eudicotyledons</taxon>
        <taxon>Gunneridae</taxon>
        <taxon>Pentapetalae</taxon>
        <taxon>rosids</taxon>
        <taxon>fabids</taxon>
        <taxon>Cucurbitales</taxon>
        <taxon>Cucurbitaceae</taxon>
        <taxon>Benincaseae</taxon>
        <taxon>Cucumis</taxon>
    </lineage>
</organism>
<name>A0A0A0K4F6_CUCSA</name>
<dbReference type="Gramene" id="KGN44378">
    <property type="protein sequence ID" value="KGN44378"/>
    <property type="gene ID" value="Csa_7G274670"/>
</dbReference>
<reference evidence="1 2" key="2">
    <citation type="journal article" date="2009" name="PLoS ONE">
        <title>An integrated genetic and cytogenetic map of the cucumber genome.</title>
        <authorList>
            <person name="Ren Y."/>
            <person name="Zhang Z."/>
            <person name="Liu J."/>
            <person name="Staub J.E."/>
            <person name="Han Y."/>
            <person name="Cheng Z."/>
            <person name="Li X."/>
            <person name="Lu J."/>
            <person name="Miao H."/>
            <person name="Kang H."/>
            <person name="Xie B."/>
            <person name="Gu X."/>
            <person name="Wang X."/>
            <person name="Du Y."/>
            <person name="Jin W."/>
            <person name="Huang S."/>
        </authorList>
    </citation>
    <scope>NUCLEOTIDE SEQUENCE [LARGE SCALE GENOMIC DNA]</scope>
    <source>
        <strain evidence="2">cv. 9930</strain>
    </source>
</reference>
<accession>A0A0A0K4F6</accession>
<evidence type="ECO:0000313" key="1">
    <source>
        <dbReference type="EMBL" id="KGN44378.1"/>
    </source>
</evidence>
<keyword evidence="2" id="KW-1185">Reference proteome</keyword>
<dbReference type="Proteomes" id="UP000029981">
    <property type="component" value="Chromosome 7"/>
</dbReference>
<gene>
    <name evidence="1" type="ORF">Csa_7G274670</name>
</gene>
<dbReference type="AlphaFoldDB" id="A0A0A0K4F6"/>
<protein>
    <submittedName>
        <fullName evidence="1">Uncharacterized protein</fullName>
    </submittedName>
</protein>
<sequence length="104" mass="11896">MFAPLKPFTTSAPSKYSTTSAPSKLFATSASPQTFATSVAQNPSATYWDRVRGKYLTTWQRAASQKVSPTDFYRCVCRRRLRCLDSFLRRCFCFRRRVCASEKS</sequence>
<reference evidence="1 2" key="1">
    <citation type="journal article" date="2009" name="Nat. Genet.">
        <title>The genome of the cucumber, Cucumis sativus L.</title>
        <authorList>
            <person name="Huang S."/>
            <person name="Li R."/>
            <person name="Zhang Z."/>
            <person name="Li L."/>
            <person name="Gu X."/>
            <person name="Fan W."/>
            <person name="Lucas W.J."/>
            <person name="Wang X."/>
            <person name="Xie B."/>
            <person name="Ni P."/>
            <person name="Ren Y."/>
            <person name="Zhu H."/>
            <person name="Li J."/>
            <person name="Lin K."/>
            <person name="Jin W."/>
            <person name="Fei Z."/>
            <person name="Li G."/>
            <person name="Staub J."/>
            <person name="Kilian A."/>
            <person name="van der Vossen E.A."/>
            <person name="Wu Y."/>
            <person name="Guo J."/>
            <person name="He J."/>
            <person name="Jia Z."/>
            <person name="Ren Y."/>
            <person name="Tian G."/>
            <person name="Lu Y."/>
            <person name="Ruan J."/>
            <person name="Qian W."/>
            <person name="Wang M."/>
            <person name="Huang Q."/>
            <person name="Li B."/>
            <person name="Xuan Z."/>
            <person name="Cao J."/>
            <person name="Asan"/>
            <person name="Wu Z."/>
            <person name="Zhang J."/>
            <person name="Cai Q."/>
            <person name="Bai Y."/>
            <person name="Zhao B."/>
            <person name="Han Y."/>
            <person name="Li Y."/>
            <person name="Li X."/>
            <person name="Wang S."/>
            <person name="Shi Q."/>
            <person name="Liu S."/>
            <person name="Cho W.K."/>
            <person name="Kim J.Y."/>
            <person name="Xu Y."/>
            <person name="Heller-Uszynska K."/>
            <person name="Miao H."/>
            <person name="Cheng Z."/>
            <person name="Zhang S."/>
            <person name="Wu J."/>
            <person name="Yang Y."/>
            <person name="Kang H."/>
            <person name="Li M."/>
            <person name="Liang H."/>
            <person name="Ren X."/>
            <person name="Shi Z."/>
            <person name="Wen M."/>
            <person name="Jian M."/>
            <person name="Yang H."/>
            <person name="Zhang G."/>
            <person name="Yang Z."/>
            <person name="Chen R."/>
            <person name="Liu S."/>
            <person name="Li J."/>
            <person name="Ma L."/>
            <person name="Liu H."/>
            <person name="Zhou Y."/>
            <person name="Zhao J."/>
            <person name="Fang X."/>
            <person name="Li G."/>
            <person name="Fang L."/>
            <person name="Li Y."/>
            <person name="Liu D."/>
            <person name="Zheng H."/>
            <person name="Zhang Y."/>
            <person name="Qin N."/>
            <person name="Li Z."/>
            <person name="Yang G."/>
            <person name="Yang S."/>
            <person name="Bolund L."/>
            <person name="Kristiansen K."/>
            <person name="Zheng H."/>
            <person name="Li S."/>
            <person name="Zhang X."/>
            <person name="Yang H."/>
            <person name="Wang J."/>
            <person name="Sun R."/>
            <person name="Zhang B."/>
            <person name="Jiang S."/>
            <person name="Wang J."/>
            <person name="Du Y."/>
            <person name="Li S."/>
        </authorList>
    </citation>
    <scope>NUCLEOTIDE SEQUENCE [LARGE SCALE GENOMIC DNA]</scope>
    <source>
        <strain evidence="2">cv. 9930</strain>
    </source>
</reference>
<proteinExistence type="predicted"/>
<dbReference type="EMBL" id="CM002928">
    <property type="protein sequence ID" value="KGN44378.1"/>
    <property type="molecule type" value="Genomic_DNA"/>
</dbReference>
<reference evidence="1 2" key="3">
    <citation type="journal article" date="2010" name="BMC Genomics">
        <title>Transcriptome sequencing and comparative analysis of cucumber flowers with different sex types.</title>
        <authorList>
            <person name="Guo S."/>
            <person name="Zheng Y."/>
            <person name="Joung J.G."/>
            <person name="Liu S."/>
            <person name="Zhang Z."/>
            <person name="Crasta O.R."/>
            <person name="Sobral B.W."/>
            <person name="Xu Y."/>
            <person name="Huang S."/>
            <person name="Fei Z."/>
        </authorList>
    </citation>
    <scope>NUCLEOTIDE SEQUENCE [LARGE SCALE GENOMIC DNA]</scope>
    <source>
        <strain evidence="2">cv. 9930</strain>
    </source>
</reference>